<dbReference type="Pfam" id="PF01653">
    <property type="entry name" value="DNA_ligase_aden"/>
    <property type="match status" value="1"/>
</dbReference>
<evidence type="ECO:0000256" key="1">
    <source>
        <dbReference type="ARBA" id="ARBA00012722"/>
    </source>
</evidence>
<evidence type="ECO:0000256" key="2">
    <source>
        <dbReference type="ARBA" id="ARBA00022598"/>
    </source>
</evidence>
<keyword evidence="3" id="KW-0235">DNA replication</keyword>
<comment type="catalytic activity">
    <reaction evidence="5">
        <text>NAD(+) + (deoxyribonucleotide)n-3'-hydroxyl + 5'-phospho-(deoxyribonucleotide)m = (deoxyribonucleotide)n+m + AMP + beta-nicotinamide D-nucleotide.</text>
        <dbReference type="EC" id="6.5.1.2"/>
    </reaction>
</comment>
<dbReference type="InterPro" id="IPR010994">
    <property type="entry name" value="RuvA_2-like"/>
</dbReference>
<dbReference type="SUPFAM" id="SSF50249">
    <property type="entry name" value="Nucleic acid-binding proteins"/>
    <property type="match status" value="1"/>
</dbReference>
<dbReference type="SMART" id="SM00532">
    <property type="entry name" value="LIGANc"/>
    <property type="match status" value="1"/>
</dbReference>
<dbReference type="InterPro" id="IPR004150">
    <property type="entry name" value="NAD_DNA_ligase_OB"/>
</dbReference>
<sequence>MTNIDKLAEREALYIKAKEMYYNEEPIMEDSAFDELEQWLKDNGSEVVKKVGSWDRKAKFPHPSKMGSLEKIQADKSTGEAPWELFKAWYDNIKSVIGKDLVTIEWSQKLDGNAVNLVYENGILTKALSRGDGILGRDYLSRIDKTQIPLSIPITDNIVEVRCEAVIEKRIFAEKYARLPELTEEENAKRFSNERNYVAGLLNNDDATSEQISEIHLIPVEMHEVLLNGKIIYWDINDIRNWGFAHYKDLCLNYEHLSMSKEKFERVFKEYEDFKHNESPYRLDGMVAKINSSQRDYVGETTHHPKWALAIKFKPENASTSVEGFEIKMGKTGNFTPVVLLKPVELDGSIVSKTSGYNYKYIIDNKIGVGAIVTLVKSGDIIPQITSVDVPAIETFEMPTVCPHCGSQLEIVNNTHLHCPNDDCEGKKLFKFINSMNVLELDGVGDAFLEELFNKVKQPASFYITNHDDGDVTTDYLIDCGMKEGKILENFVKQLNNLKKLTVEQVISFMSLDGMSIGGKTVKEIAKKLSGVDYSFTGLEKKVVYGWDKNDDDHSKLTTFNNLCEDIVMHGLPIEFVKKREGNIIKLCLTGSPKKFNFSSKGEFIKFLENKEYVVDEVSVKDCDYLVTDDIESKSSKTTTAKKLNKQIVTYDYFN</sequence>
<keyword evidence="2 7" id="KW-0436">Ligase</keyword>
<dbReference type="SUPFAM" id="SSF47781">
    <property type="entry name" value="RuvA domain 2-like"/>
    <property type="match status" value="1"/>
</dbReference>
<evidence type="ECO:0000256" key="4">
    <source>
        <dbReference type="ARBA" id="ARBA00023027"/>
    </source>
</evidence>
<dbReference type="Pfam" id="PF03120">
    <property type="entry name" value="OB_DNA_ligase"/>
    <property type="match status" value="1"/>
</dbReference>
<dbReference type="InterPro" id="IPR013840">
    <property type="entry name" value="DNAligase_N"/>
</dbReference>
<dbReference type="EC" id="6.5.1.2" evidence="1"/>
<accession>A0A8S5RYK4</accession>
<evidence type="ECO:0000313" key="7">
    <source>
        <dbReference type="EMBL" id="DAF43713.1"/>
    </source>
</evidence>
<protein>
    <recommendedName>
        <fullName evidence="1">DNA ligase (NAD(+))</fullName>
        <ecNumber evidence="1">6.5.1.2</ecNumber>
    </recommendedName>
</protein>
<dbReference type="PIRSF" id="PIRSF001604">
    <property type="entry name" value="LigA"/>
    <property type="match status" value="1"/>
</dbReference>
<dbReference type="GO" id="GO:0003911">
    <property type="term" value="F:DNA ligase (NAD+) activity"/>
    <property type="evidence" value="ECO:0007669"/>
    <property type="project" value="UniProtKB-EC"/>
</dbReference>
<dbReference type="SUPFAM" id="SSF56091">
    <property type="entry name" value="DNA ligase/mRNA capping enzyme, catalytic domain"/>
    <property type="match status" value="1"/>
</dbReference>
<proteinExistence type="predicted"/>
<reference evidence="7" key="1">
    <citation type="journal article" date="2021" name="Proc. Natl. Acad. Sci. U.S.A.">
        <title>A Catalog of Tens of Thousands of Viruses from Human Metagenomes Reveals Hidden Associations with Chronic Diseases.</title>
        <authorList>
            <person name="Tisza M.J."/>
            <person name="Buck C.B."/>
        </authorList>
    </citation>
    <scope>NUCLEOTIDE SEQUENCE</scope>
    <source>
        <strain evidence="7">CtNQV2</strain>
    </source>
</reference>
<evidence type="ECO:0000259" key="6">
    <source>
        <dbReference type="SMART" id="SM00532"/>
    </source>
</evidence>
<keyword evidence="4" id="KW-0520">NAD</keyword>
<feature type="domain" description="NAD-dependent DNA ligase N-terminal" evidence="6">
    <location>
        <begin position="2"/>
        <end position="438"/>
    </location>
</feature>
<dbReference type="GO" id="GO:0006281">
    <property type="term" value="P:DNA repair"/>
    <property type="evidence" value="ECO:0007669"/>
    <property type="project" value="InterPro"/>
</dbReference>
<dbReference type="InterPro" id="IPR012340">
    <property type="entry name" value="NA-bd_OB-fold"/>
</dbReference>
<dbReference type="Gene3D" id="3.30.470.30">
    <property type="entry name" value="DNA ligase/mRNA capping enzyme"/>
    <property type="match status" value="1"/>
</dbReference>
<dbReference type="InterPro" id="IPR001679">
    <property type="entry name" value="DNA_ligase"/>
</dbReference>
<dbReference type="InterPro" id="IPR013839">
    <property type="entry name" value="DNAligase_adenylation"/>
</dbReference>
<evidence type="ECO:0000256" key="5">
    <source>
        <dbReference type="ARBA" id="ARBA00034005"/>
    </source>
</evidence>
<name>A0A8S5RYK4_9CAUD</name>
<evidence type="ECO:0000256" key="3">
    <source>
        <dbReference type="ARBA" id="ARBA00022705"/>
    </source>
</evidence>
<organism evidence="7">
    <name type="scientific">Myoviridae sp. ctNQV2</name>
    <dbReference type="NCBI Taxonomy" id="2827683"/>
    <lineage>
        <taxon>Viruses</taxon>
        <taxon>Duplodnaviria</taxon>
        <taxon>Heunggongvirae</taxon>
        <taxon>Uroviricota</taxon>
        <taxon>Caudoviricetes</taxon>
    </lineage>
</organism>
<dbReference type="EMBL" id="BK032510">
    <property type="protein sequence ID" value="DAF43713.1"/>
    <property type="molecule type" value="Genomic_DNA"/>
</dbReference>
<dbReference type="GO" id="GO:0006260">
    <property type="term" value="P:DNA replication"/>
    <property type="evidence" value="ECO:0007669"/>
    <property type="project" value="UniProtKB-KW"/>
</dbReference>
<dbReference type="Gene3D" id="2.40.50.140">
    <property type="entry name" value="Nucleic acid-binding proteins"/>
    <property type="match status" value="1"/>
</dbReference>